<name>A0A811JU47_9BILA</name>
<dbReference type="InterPro" id="IPR008570">
    <property type="entry name" value="ESCRT-II_cplx_Vps25-sub"/>
</dbReference>
<reference evidence="17" key="1">
    <citation type="submission" date="2020-09" db="EMBL/GenBank/DDBJ databases">
        <authorList>
            <person name="Kikuchi T."/>
        </authorList>
    </citation>
    <scope>NUCLEOTIDE SEQUENCE</scope>
    <source>
        <strain evidence="17">SH1</strain>
    </source>
</reference>
<dbReference type="EMBL" id="CAJFDH010000001">
    <property type="protein sequence ID" value="CAD5206787.1"/>
    <property type="molecule type" value="Genomic_DNA"/>
</dbReference>
<evidence type="ECO:0000256" key="4">
    <source>
        <dbReference type="ARBA" id="ARBA00012796"/>
    </source>
</evidence>
<dbReference type="AlphaFoldDB" id="A0A811JU47"/>
<keyword evidence="13" id="KW-0539">Nucleus</keyword>
<keyword evidence="8" id="KW-0489">Methyltransferase</keyword>
<dbReference type="EMBL" id="CAJFCW020000001">
    <property type="protein sequence ID" value="CAG9083124.1"/>
    <property type="molecule type" value="Genomic_DNA"/>
</dbReference>
<dbReference type="GO" id="GO:0031515">
    <property type="term" value="C:tRNA (m1A) methyltransferase complex"/>
    <property type="evidence" value="ECO:0007669"/>
    <property type="project" value="InterPro"/>
</dbReference>
<dbReference type="Gene3D" id="3.40.50.150">
    <property type="entry name" value="Vaccinia Virus protein VP39"/>
    <property type="match status" value="1"/>
</dbReference>
<keyword evidence="6" id="KW-0813">Transport</keyword>
<evidence type="ECO:0000256" key="15">
    <source>
        <dbReference type="ARBA" id="ARBA00048481"/>
    </source>
</evidence>
<dbReference type="GO" id="GO:0030488">
    <property type="term" value="P:tRNA methylation"/>
    <property type="evidence" value="ECO:0007669"/>
    <property type="project" value="InterPro"/>
</dbReference>
<gene>
    <name evidence="17" type="ORF">BOKJ2_LOCUS1471</name>
</gene>
<evidence type="ECO:0000256" key="7">
    <source>
        <dbReference type="ARBA" id="ARBA00022490"/>
    </source>
</evidence>
<evidence type="ECO:0000256" key="6">
    <source>
        <dbReference type="ARBA" id="ARBA00022448"/>
    </source>
</evidence>
<comment type="similarity">
    <text evidence="3">Belongs to the VPS25 family.</text>
</comment>
<dbReference type="OrthoDB" id="1925287at2759"/>
<dbReference type="InterPro" id="IPR036388">
    <property type="entry name" value="WH-like_DNA-bd_sf"/>
</dbReference>
<dbReference type="Gene3D" id="1.10.10.570">
    <property type="entry name" value="Winged helix' DNA-binding domain. Chain C. Domain 1"/>
    <property type="match status" value="1"/>
</dbReference>
<evidence type="ECO:0000256" key="9">
    <source>
        <dbReference type="ARBA" id="ARBA00022679"/>
    </source>
</evidence>
<evidence type="ECO:0000256" key="11">
    <source>
        <dbReference type="ARBA" id="ARBA00022694"/>
    </source>
</evidence>
<proteinExistence type="inferred from homology"/>
<comment type="caution">
    <text evidence="17">The sequence shown here is derived from an EMBL/GenBank/DDBJ whole genome shotgun (WGS) entry which is preliminary data.</text>
</comment>
<dbReference type="InterPro" id="IPR036390">
    <property type="entry name" value="WH_DNA-bd_sf"/>
</dbReference>
<evidence type="ECO:0000256" key="12">
    <source>
        <dbReference type="ARBA" id="ARBA00022927"/>
    </source>
</evidence>
<organism evidence="17 18">
    <name type="scientific">Bursaphelenchus okinawaensis</name>
    <dbReference type="NCBI Taxonomy" id="465554"/>
    <lineage>
        <taxon>Eukaryota</taxon>
        <taxon>Metazoa</taxon>
        <taxon>Ecdysozoa</taxon>
        <taxon>Nematoda</taxon>
        <taxon>Chromadorea</taxon>
        <taxon>Rhabditida</taxon>
        <taxon>Tylenchina</taxon>
        <taxon>Tylenchomorpha</taxon>
        <taxon>Aphelenchoidea</taxon>
        <taxon>Aphelenchoididae</taxon>
        <taxon>Bursaphelenchus</taxon>
    </lineage>
</organism>
<dbReference type="PANTHER" id="PTHR12133">
    <property type="entry name" value="TRNA (ADENINE(58)-N(1))-METHYLTRANSFERASE"/>
    <property type="match status" value="1"/>
</dbReference>
<comment type="catalytic activity">
    <reaction evidence="15">
        <text>an adenosine in mRNA + S-adenosyl-L-methionine = an N(1)-methyladenosine in mRNA + S-adenosyl-L-homocysteine + H(+)</text>
        <dbReference type="Rhea" id="RHEA:55392"/>
        <dbReference type="Rhea" id="RHEA-COMP:12414"/>
        <dbReference type="Rhea" id="RHEA-COMP:12415"/>
        <dbReference type="ChEBI" id="CHEBI:15378"/>
        <dbReference type="ChEBI" id="CHEBI:57856"/>
        <dbReference type="ChEBI" id="CHEBI:59789"/>
        <dbReference type="ChEBI" id="CHEBI:74411"/>
        <dbReference type="ChEBI" id="CHEBI:74491"/>
    </reaction>
</comment>
<dbReference type="Proteomes" id="UP000614601">
    <property type="component" value="Unassembled WGS sequence"/>
</dbReference>
<evidence type="ECO:0000256" key="1">
    <source>
        <dbReference type="ARBA" id="ARBA00004123"/>
    </source>
</evidence>
<dbReference type="InterPro" id="IPR014816">
    <property type="entry name" value="tRNA_MeTrfase_Gcd14"/>
</dbReference>
<evidence type="ECO:0000313" key="17">
    <source>
        <dbReference type="EMBL" id="CAD5206787.1"/>
    </source>
</evidence>
<evidence type="ECO:0000256" key="14">
    <source>
        <dbReference type="ARBA" id="ARBA00030094"/>
    </source>
</evidence>
<evidence type="ECO:0000256" key="3">
    <source>
        <dbReference type="ARBA" id="ARBA00009674"/>
    </source>
</evidence>
<comment type="subcellular location">
    <subcellularLocation>
        <location evidence="2">Cytoplasm</location>
    </subcellularLocation>
    <subcellularLocation>
        <location evidence="1">Nucleus</location>
    </subcellularLocation>
</comment>
<dbReference type="PROSITE" id="PS51620">
    <property type="entry name" value="SAM_TRM61"/>
    <property type="match status" value="1"/>
</dbReference>
<sequence>MSFQWPWHFDFPPFFTIQPNLETRERQLQAWGQLVIDYCQYNKIFIVDIVEYRKSELFCNFKINRNLDEDGIQAVFDYLEKQKHVEWIDNTRKRCHIFWRRVDEWAQLLHDWAVGSGLVGTVLTFSDITEDEGNRNESFYNLDQDVLLKSLAALEQKGKAQLIDIGGVKGVTSNSLPQSFVNNNDFIKEGDEVLIYCDSDNIVAVTVKRGITVNMKAGALRHEFLIGKRYGTKLSATAGQIYALRPFPAVWTKVLKRHTQILYSQEVSMIVNLLDIVPGDIVCESGTGSGSLTHALAIAVGPSGKVYTHDIEQPQVDKIQKEAKKHGLGDRVIAALRDVTVDGFQVEGGCSAVFLDLPAPYLAVKNAMKAMDRSRICRLVSFSPCIEQSQELCNALTDNNFINIKTIELLGTTYKAETPIVYDILDMERSKSSRKTIRRNANNEIVTVEDNTTPNNDKRISALTASPDKQPTHAGFLTSATLLSI</sequence>
<dbReference type="InterPro" id="IPR014041">
    <property type="entry name" value="ESCRT-II_cplx_Vps25-sub_N"/>
</dbReference>
<evidence type="ECO:0000256" key="10">
    <source>
        <dbReference type="ARBA" id="ARBA00022691"/>
    </source>
</evidence>
<dbReference type="GO" id="GO:0015031">
    <property type="term" value="P:protein transport"/>
    <property type="evidence" value="ECO:0007669"/>
    <property type="project" value="UniProtKB-KW"/>
</dbReference>
<dbReference type="Pfam" id="PF08704">
    <property type="entry name" value="GCD14"/>
    <property type="match status" value="1"/>
</dbReference>
<dbReference type="GO" id="GO:0005634">
    <property type="term" value="C:nucleus"/>
    <property type="evidence" value="ECO:0007669"/>
    <property type="project" value="UniProtKB-SubCell"/>
</dbReference>
<keyword evidence="10" id="KW-0949">S-adenosyl-L-methionine</keyword>
<keyword evidence="11" id="KW-0819">tRNA processing</keyword>
<evidence type="ECO:0000313" key="18">
    <source>
        <dbReference type="Proteomes" id="UP000614601"/>
    </source>
</evidence>
<dbReference type="FunFam" id="1.10.10.570:FF:000003">
    <property type="entry name" value="Vacuolar protein-sorting-associated protein 25"/>
    <property type="match status" value="1"/>
</dbReference>
<dbReference type="EC" id="2.1.1.220" evidence="4"/>
<evidence type="ECO:0000256" key="8">
    <source>
        <dbReference type="ARBA" id="ARBA00022603"/>
    </source>
</evidence>
<dbReference type="PANTHER" id="PTHR12133:SF2">
    <property type="entry name" value="TRNA (ADENINE(58)-N(1))-METHYLTRANSFERASE CATALYTIC SUBUNIT TRMT61A"/>
    <property type="match status" value="1"/>
</dbReference>
<dbReference type="InterPro" id="IPR049470">
    <property type="entry name" value="TRM61_C"/>
</dbReference>
<evidence type="ECO:0000256" key="2">
    <source>
        <dbReference type="ARBA" id="ARBA00004496"/>
    </source>
</evidence>
<keyword evidence="12" id="KW-0653">Protein transport</keyword>
<dbReference type="GO" id="GO:0000814">
    <property type="term" value="C:ESCRT II complex"/>
    <property type="evidence" value="ECO:0007669"/>
    <property type="project" value="InterPro"/>
</dbReference>
<dbReference type="SUPFAM" id="SSF46785">
    <property type="entry name" value="Winged helix' DNA-binding domain"/>
    <property type="match status" value="2"/>
</dbReference>
<dbReference type="Gene3D" id="3.10.330.20">
    <property type="match status" value="1"/>
</dbReference>
<dbReference type="InterPro" id="IPR029063">
    <property type="entry name" value="SAM-dependent_MTases_sf"/>
</dbReference>
<evidence type="ECO:0000256" key="13">
    <source>
        <dbReference type="ARBA" id="ARBA00023242"/>
    </source>
</evidence>
<evidence type="ECO:0000259" key="16">
    <source>
        <dbReference type="Pfam" id="PF08704"/>
    </source>
</evidence>
<keyword evidence="18" id="KW-1185">Reference proteome</keyword>
<dbReference type="Gene3D" id="1.10.10.10">
    <property type="entry name" value="Winged helix-like DNA-binding domain superfamily/Winged helix DNA-binding domain"/>
    <property type="match status" value="1"/>
</dbReference>
<keyword evidence="9" id="KW-0808">Transferase</keyword>
<dbReference type="SUPFAM" id="SSF53335">
    <property type="entry name" value="S-adenosyl-L-methionine-dependent methyltransferases"/>
    <property type="match status" value="1"/>
</dbReference>
<evidence type="ECO:0000256" key="5">
    <source>
        <dbReference type="ARBA" id="ARBA00017934"/>
    </source>
</evidence>
<feature type="domain" description="tRNA (adenine(58)-N(1))-methyltransferase catalytic subunit TRM61 C-terminal" evidence="16">
    <location>
        <begin position="240"/>
        <end position="481"/>
    </location>
</feature>
<dbReference type="GO" id="GO:0160107">
    <property type="term" value="F:tRNA (adenine(58)-N1)-methyltransferase activity"/>
    <property type="evidence" value="ECO:0007669"/>
    <property type="project" value="UniProtKB-EC"/>
</dbReference>
<keyword evidence="7" id="KW-0963">Cytoplasm</keyword>
<protein>
    <recommendedName>
        <fullName evidence="5">Vacuolar protein-sorting-associated protein 25</fullName>
        <ecNumber evidence="4">2.1.1.220</ecNumber>
    </recommendedName>
    <alternativeName>
        <fullName evidence="14">ESCRT-II complex subunit VPS25</fullName>
    </alternativeName>
</protein>
<dbReference type="GO" id="GO:0071985">
    <property type="term" value="P:multivesicular body sorting pathway"/>
    <property type="evidence" value="ECO:0007669"/>
    <property type="project" value="InterPro"/>
</dbReference>
<dbReference type="Pfam" id="PF05871">
    <property type="entry name" value="ESCRT-II"/>
    <property type="match status" value="1"/>
</dbReference>
<accession>A0A811JU47</accession>
<dbReference type="Proteomes" id="UP000783686">
    <property type="component" value="Unassembled WGS sequence"/>
</dbReference>